<dbReference type="PANTHER" id="PTHR43707:SF1">
    <property type="entry name" value="HISTIDINE--TRNA LIGASE, MITOCHONDRIAL-RELATED"/>
    <property type="match status" value="1"/>
</dbReference>
<dbReference type="Pfam" id="PF13393">
    <property type="entry name" value="tRNA-synt_His"/>
    <property type="match status" value="2"/>
</dbReference>
<keyword evidence="1" id="KW-0368">Histidine biosynthesis</keyword>
<protein>
    <submittedName>
        <fullName evidence="3">ATP phosphoribosyltransferase regulatory subunit</fullName>
    </submittedName>
</protein>
<sequence>MLDNLLTHLAAKADHVADLPILQSADPFLETAGEDLRRRMFITESADGALQCLRPEFTIPICLHYASQPGRYAYGGTVFRQGRESGVEFKQVGLEDLGNTDKITADVASIMDMMNALNAAGMQAPNLTLGDQTLFAELVHALDMPAALVSRLERNFGAADALERVIDEVAGAARTAQDHADPAIARMAASEDVTGLEAAVMSRMEAGGLSPRSGRSPGDIVARMIEKARAAHFQLASERAEKLRAFLRLEAPLNGATDALAEFAAQHELNFGKALDDFKARLEGLEGQGLDLAAHTYRASFGRKLEYYTGILFEVNASGESVAGGGRYDRLCSLLGAAGPVPAVGFSITLDRLEKAIGEGA</sequence>
<evidence type="ECO:0000256" key="1">
    <source>
        <dbReference type="ARBA" id="ARBA00023102"/>
    </source>
</evidence>
<feature type="domain" description="Class II Histidinyl-tRNA synthetase (HisRS)-like catalytic core" evidence="2">
    <location>
        <begin position="19"/>
        <end position="181"/>
    </location>
</feature>
<dbReference type="GO" id="GO:0016757">
    <property type="term" value="F:glycosyltransferase activity"/>
    <property type="evidence" value="ECO:0007669"/>
    <property type="project" value="UniProtKB-KW"/>
</dbReference>
<dbReference type="InterPro" id="IPR004516">
    <property type="entry name" value="HisRS/HisZ"/>
</dbReference>
<evidence type="ECO:0000313" key="4">
    <source>
        <dbReference type="Proteomes" id="UP001597101"/>
    </source>
</evidence>
<evidence type="ECO:0000259" key="2">
    <source>
        <dbReference type="Pfam" id="PF13393"/>
    </source>
</evidence>
<keyword evidence="3" id="KW-0808">Transferase</keyword>
<reference evidence="4" key="1">
    <citation type="journal article" date="2019" name="Int. J. Syst. Evol. Microbiol.">
        <title>The Global Catalogue of Microorganisms (GCM) 10K type strain sequencing project: providing services to taxonomists for standard genome sequencing and annotation.</title>
        <authorList>
            <consortium name="The Broad Institute Genomics Platform"/>
            <consortium name="The Broad Institute Genome Sequencing Center for Infectious Disease"/>
            <person name="Wu L."/>
            <person name="Ma J."/>
        </authorList>
    </citation>
    <scope>NUCLEOTIDE SEQUENCE [LARGE SCALE GENOMIC DNA]</scope>
    <source>
        <strain evidence="4">CCUG 60023</strain>
    </source>
</reference>
<keyword evidence="1" id="KW-0028">Amino-acid biosynthesis</keyword>
<proteinExistence type="predicted"/>
<evidence type="ECO:0000313" key="3">
    <source>
        <dbReference type="EMBL" id="MFD0916153.1"/>
    </source>
</evidence>
<dbReference type="InterPro" id="IPR041715">
    <property type="entry name" value="HisRS-like_core"/>
</dbReference>
<comment type="caution">
    <text evidence="3">The sequence shown here is derived from an EMBL/GenBank/DDBJ whole genome shotgun (WGS) entry which is preliminary data.</text>
</comment>
<dbReference type="PIRSF" id="PIRSF001549">
    <property type="entry name" value="His-tRNA_synth"/>
    <property type="match status" value="1"/>
</dbReference>
<dbReference type="SUPFAM" id="SSF55681">
    <property type="entry name" value="Class II aaRS and biotin synthetases"/>
    <property type="match status" value="1"/>
</dbReference>
<dbReference type="Gene3D" id="3.30.930.10">
    <property type="entry name" value="Bira Bifunctional Protein, Domain 2"/>
    <property type="match status" value="2"/>
</dbReference>
<dbReference type="PANTHER" id="PTHR43707">
    <property type="entry name" value="HISTIDYL-TRNA SYNTHETASE"/>
    <property type="match status" value="1"/>
</dbReference>
<name>A0ABW3FEI2_9HYPH</name>
<dbReference type="RefSeq" id="WP_377211984.1">
    <property type="nucleotide sequence ID" value="NZ_JBHTJV010000003.1"/>
</dbReference>
<dbReference type="Proteomes" id="UP001597101">
    <property type="component" value="Unassembled WGS sequence"/>
</dbReference>
<accession>A0ABW3FEI2</accession>
<dbReference type="InterPro" id="IPR045864">
    <property type="entry name" value="aa-tRNA-synth_II/BPL/LPL"/>
</dbReference>
<organism evidence="3 4">
    <name type="scientific">Pseudahrensia aquimaris</name>
    <dbReference type="NCBI Taxonomy" id="744461"/>
    <lineage>
        <taxon>Bacteria</taxon>
        <taxon>Pseudomonadati</taxon>
        <taxon>Pseudomonadota</taxon>
        <taxon>Alphaproteobacteria</taxon>
        <taxon>Hyphomicrobiales</taxon>
        <taxon>Ahrensiaceae</taxon>
        <taxon>Pseudahrensia</taxon>
    </lineage>
</organism>
<keyword evidence="4" id="KW-1185">Reference proteome</keyword>
<gene>
    <name evidence="3" type="ORF">ACFQ14_07020</name>
</gene>
<keyword evidence="3" id="KW-0328">Glycosyltransferase</keyword>
<dbReference type="EMBL" id="JBHTJV010000003">
    <property type="protein sequence ID" value="MFD0916153.1"/>
    <property type="molecule type" value="Genomic_DNA"/>
</dbReference>
<feature type="domain" description="Class II Histidinyl-tRNA synthetase (HisRS)-like catalytic core" evidence="2">
    <location>
        <begin position="233"/>
        <end position="353"/>
    </location>
</feature>